<name>A0ABR5VZW3_9VIBR</name>
<protein>
    <submittedName>
        <fullName evidence="1">Uncharacterized protein</fullName>
    </submittedName>
</protein>
<evidence type="ECO:0000313" key="2">
    <source>
        <dbReference type="Proteomes" id="UP000075609"/>
    </source>
</evidence>
<accession>A0ABR5VZW3</accession>
<organism evidence="1 2">
    <name type="scientific">Vibrio cidicii</name>
    <dbReference type="NCBI Taxonomy" id="1763883"/>
    <lineage>
        <taxon>Bacteria</taxon>
        <taxon>Pseudomonadati</taxon>
        <taxon>Pseudomonadota</taxon>
        <taxon>Gammaproteobacteria</taxon>
        <taxon>Vibrionales</taxon>
        <taxon>Vibrionaceae</taxon>
        <taxon>Vibrio</taxon>
    </lineage>
</organism>
<evidence type="ECO:0000313" key="1">
    <source>
        <dbReference type="EMBL" id="KYN85134.1"/>
    </source>
</evidence>
<dbReference type="EMBL" id="LOBP01000151">
    <property type="protein sequence ID" value="KYN85134.1"/>
    <property type="molecule type" value="Genomic_DNA"/>
</dbReference>
<gene>
    <name evidence="1" type="ORF">ATY35_03610</name>
</gene>
<dbReference type="Proteomes" id="UP000075609">
    <property type="component" value="Unassembled WGS sequence"/>
</dbReference>
<keyword evidence="2" id="KW-1185">Reference proteome</keyword>
<sequence>MSVLHGYLHQLSFLSLFTKSKESSVIFLLIVIGARQVISRGDQQIEVKNRAMTLFLQFLLT</sequence>
<reference evidence="1 2" key="1">
    <citation type="submission" date="2015-12" db="EMBL/GenBank/DDBJ databases">
        <authorList>
            <person name="Tarr C.L."/>
            <person name="Gladney L.M."/>
        </authorList>
    </citation>
    <scope>NUCLEOTIDE SEQUENCE [LARGE SCALE GENOMIC DNA]</scope>
    <source>
        <strain evidence="1 2">1048-83</strain>
    </source>
</reference>
<proteinExistence type="predicted"/>
<comment type="caution">
    <text evidence="1">The sequence shown here is derived from an EMBL/GenBank/DDBJ whole genome shotgun (WGS) entry which is preliminary data.</text>
</comment>